<name>A0A1M6BRT6_9ACTN</name>
<dbReference type="OrthoDB" id="3728828at2"/>
<evidence type="ECO:0000313" key="2">
    <source>
        <dbReference type="EMBL" id="SHI51314.1"/>
    </source>
</evidence>
<keyword evidence="3" id="KW-1185">Reference proteome</keyword>
<keyword evidence="2" id="KW-0282">Flagellum</keyword>
<organism evidence="2 3">
    <name type="scientific">Tessaracoccus bendigoensis DSM 12906</name>
    <dbReference type="NCBI Taxonomy" id="1123357"/>
    <lineage>
        <taxon>Bacteria</taxon>
        <taxon>Bacillati</taxon>
        <taxon>Actinomycetota</taxon>
        <taxon>Actinomycetes</taxon>
        <taxon>Propionibacteriales</taxon>
        <taxon>Propionibacteriaceae</taxon>
        <taxon>Tessaracoccus</taxon>
    </lineage>
</organism>
<keyword evidence="2" id="KW-0966">Cell projection</keyword>
<dbReference type="AlphaFoldDB" id="A0A1M6BRT6"/>
<feature type="domain" description="SAF" evidence="1">
    <location>
        <begin position="42"/>
        <end position="104"/>
    </location>
</feature>
<protein>
    <submittedName>
        <fullName evidence="2">Chaperone for flagella basal body P-ring formation</fullName>
    </submittedName>
</protein>
<dbReference type="SMART" id="SM00858">
    <property type="entry name" value="SAF"/>
    <property type="match status" value="1"/>
</dbReference>
<accession>A0A1M6BRT6</accession>
<dbReference type="InterPro" id="IPR013974">
    <property type="entry name" value="SAF"/>
</dbReference>
<proteinExistence type="predicted"/>
<evidence type="ECO:0000259" key="1">
    <source>
        <dbReference type="SMART" id="SM00858"/>
    </source>
</evidence>
<reference evidence="2 3" key="1">
    <citation type="submission" date="2016-11" db="EMBL/GenBank/DDBJ databases">
        <authorList>
            <person name="Jaros S."/>
            <person name="Januszkiewicz K."/>
            <person name="Wedrychowicz H."/>
        </authorList>
    </citation>
    <scope>NUCLEOTIDE SEQUENCE [LARGE SCALE GENOMIC DNA]</scope>
    <source>
        <strain evidence="2 3">DSM 12906</strain>
    </source>
</reference>
<keyword evidence="2" id="KW-0969">Cilium</keyword>
<dbReference type="RefSeq" id="WP_073185998.1">
    <property type="nucleotide sequence ID" value="NZ_FQZG01000007.1"/>
</dbReference>
<dbReference type="STRING" id="1123357.SAMN02745244_00524"/>
<dbReference type="EMBL" id="FQZG01000007">
    <property type="protein sequence ID" value="SHI51314.1"/>
    <property type="molecule type" value="Genomic_DNA"/>
</dbReference>
<dbReference type="Gene3D" id="3.90.1210.10">
    <property type="entry name" value="Antifreeze-like/N-acetylneuraminic acid synthase C-terminal domain"/>
    <property type="match status" value="1"/>
</dbReference>
<evidence type="ECO:0000313" key="3">
    <source>
        <dbReference type="Proteomes" id="UP000184512"/>
    </source>
</evidence>
<dbReference type="Proteomes" id="UP000184512">
    <property type="component" value="Unassembled WGS sequence"/>
</dbReference>
<sequence length="206" mass="20704">MRRILTPIAAFVSWHRRAVGALLAAAAVLIVATTLQTPTPATPAVVTSTGLAAGHILAESDLALRQVPDEAMPAEAITHLDDAVGRQLIAPVGPGTILQPGLVAADEPAGPGRAVVPIPVPDEALRQLLSPGDRISLVAQGPEGLEVVSRDARVVAQPEGETPTSQLGSASVRSSGTILVDVDSADAAIVASLGQAGGLSIVLGSI</sequence>
<gene>
    <name evidence="2" type="ORF">SAMN02745244_00524</name>
</gene>
<dbReference type="Pfam" id="PF08666">
    <property type="entry name" value="SAF"/>
    <property type="match status" value="1"/>
</dbReference>
<dbReference type="CDD" id="cd11614">
    <property type="entry name" value="SAF_CpaB_FlgA_like"/>
    <property type="match status" value="1"/>
</dbReference>